<evidence type="ECO:0000256" key="4">
    <source>
        <dbReference type="ARBA" id="ARBA00022630"/>
    </source>
</evidence>
<dbReference type="GO" id="GO:0006744">
    <property type="term" value="P:ubiquinone biosynthetic process"/>
    <property type="evidence" value="ECO:0007669"/>
    <property type="project" value="UniProtKB-UniPathway"/>
</dbReference>
<dbReference type="InterPro" id="IPR036188">
    <property type="entry name" value="FAD/NAD-bd_sf"/>
</dbReference>
<evidence type="ECO:0000256" key="5">
    <source>
        <dbReference type="ARBA" id="ARBA00022827"/>
    </source>
</evidence>
<dbReference type="RefSeq" id="WP_132699857.1">
    <property type="nucleotide sequence ID" value="NZ_SLZR01000002.1"/>
</dbReference>
<dbReference type="GO" id="GO:0004497">
    <property type="term" value="F:monooxygenase activity"/>
    <property type="evidence" value="ECO:0007669"/>
    <property type="project" value="UniProtKB-KW"/>
</dbReference>
<name>A0A4R3ICP0_9GAMM</name>
<gene>
    <name evidence="11" type="ORF">BCF53_102203</name>
</gene>
<keyword evidence="9" id="KW-0812">Transmembrane</keyword>
<dbReference type="FunFam" id="3.50.50.60:FF:000021">
    <property type="entry name" value="Ubiquinone biosynthesis monooxygenase COQ6"/>
    <property type="match status" value="1"/>
</dbReference>
<dbReference type="UniPathway" id="UPA00232"/>
<keyword evidence="9" id="KW-1133">Transmembrane helix</keyword>
<keyword evidence="9" id="KW-0472">Membrane</keyword>
<sequence>MEQSHDIIISGGGMVGLALALAAAQLGLKAAVIERNAVRASEATPGQFNSRVSALNKTSENLLKNLGAWQHLPQQRIAAYQRMRVWDGLGSGELSFDAQDVAEPWLGHIIENCEIVAALMAEASHHSNIDLLCPECIASWEQTASGVSVVTESGQSLSAKLIIACEGKDSILRQQSQIQSWNWEYGHTAIVCTVHNTLPHKACAQQVFLETGPLAFLPLAEPNSSAIVWSANHTDAEQLLKLSDDEFRQALERAFERRLGKLDNISPRTAFPLMAHQAKSYSDGRLVILGDTAHGIHPLAGLGVNLGFLDVAALASEWQWAINRQTDIASEQVLRRFQRQRQAHNLAVAGLMDGLKRLFNSDLPPAVILRNLGLSQVNRFKLVKRQLILGAMGLAGTPLPALCVKRER</sequence>
<dbReference type="PRINTS" id="PR00420">
    <property type="entry name" value="RNGMNOXGNASE"/>
</dbReference>
<dbReference type="GO" id="GO:0110142">
    <property type="term" value="C:ubiquinone biosynthesis complex"/>
    <property type="evidence" value="ECO:0007669"/>
    <property type="project" value="UniProtKB-ARBA"/>
</dbReference>
<comment type="similarity">
    <text evidence="3">Belongs to the UbiH/COQ6 family.</text>
</comment>
<keyword evidence="5" id="KW-0274">FAD</keyword>
<feature type="domain" description="FAD-binding" evidence="10">
    <location>
        <begin position="6"/>
        <end position="345"/>
    </location>
</feature>
<organism evidence="11 12">
    <name type="scientific">Reinekea marinisedimentorum</name>
    <dbReference type="NCBI Taxonomy" id="230495"/>
    <lineage>
        <taxon>Bacteria</taxon>
        <taxon>Pseudomonadati</taxon>
        <taxon>Pseudomonadota</taxon>
        <taxon>Gammaproteobacteria</taxon>
        <taxon>Oceanospirillales</taxon>
        <taxon>Saccharospirillaceae</taxon>
        <taxon>Reinekea</taxon>
    </lineage>
</organism>
<comment type="caution">
    <text evidence="11">The sequence shown here is derived from an EMBL/GenBank/DDBJ whole genome shotgun (WGS) entry which is preliminary data.</text>
</comment>
<evidence type="ECO:0000256" key="1">
    <source>
        <dbReference type="ARBA" id="ARBA00001974"/>
    </source>
</evidence>
<dbReference type="SUPFAM" id="SSF51905">
    <property type="entry name" value="FAD/NAD(P)-binding domain"/>
    <property type="match status" value="1"/>
</dbReference>
<evidence type="ECO:0000256" key="8">
    <source>
        <dbReference type="ARBA" id="ARBA00065734"/>
    </source>
</evidence>
<comment type="subunit">
    <text evidence="8">Component of the Ubi complex metabolon, which regroups five ubiquinone biosynthesis proteins (UbiE, UbiF, UbiG, UbiH and UbiI) and two accessory factors (UbiK and the lipid-binding protein UbiJ).</text>
</comment>
<keyword evidence="6" id="KW-0560">Oxidoreductase</keyword>
<feature type="transmembrane region" description="Helical" evidence="9">
    <location>
        <begin position="7"/>
        <end position="28"/>
    </location>
</feature>
<comment type="pathway">
    <text evidence="2">Cofactor biosynthesis; ubiquinone biosynthesis.</text>
</comment>
<evidence type="ECO:0000256" key="6">
    <source>
        <dbReference type="ARBA" id="ARBA00023002"/>
    </source>
</evidence>
<dbReference type="InterPro" id="IPR010971">
    <property type="entry name" value="UbiH/COQ6"/>
</dbReference>
<dbReference type="PANTHER" id="PTHR43876">
    <property type="entry name" value="UBIQUINONE BIOSYNTHESIS MONOOXYGENASE COQ6, MITOCHONDRIAL"/>
    <property type="match status" value="1"/>
</dbReference>
<keyword evidence="12" id="KW-1185">Reference proteome</keyword>
<evidence type="ECO:0000256" key="7">
    <source>
        <dbReference type="ARBA" id="ARBA00023033"/>
    </source>
</evidence>
<evidence type="ECO:0000313" key="11">
    <source>
        <dbReference type="EMBL" id="TCS43177.1"/>
    </source>
</evidence>
<dbReference type="Pfam" id="PF01494">
    <property type="entry name" value="FAD_binding_3"/>
    <property type="match status" value="1"/>
</dbReference>
<dbReference type="Gene3D" id="3.50.50.60">
    <property type="entry name" value="FAD/NAD(P)-binding domain"/>
    <property type="match status" value="2"/>
</dbReference>
<dbReference type="GO" id="GO:0016705">
    <property type="term" value="F:oxidoreductase activity, acting on paired donors, with incorporation or reduction of molecular oxygen"/>
    <property type="evidence" value="ECO:0007669"/>
    <property type="project" value="InterPro"/>
</dbReference>
<dbReference type="Proteomes" id="UP000295793">
    <property type="component" value="Unassembled WGS sequence"/>
</dbReference>
<keyword evidence="4" id="KW-0285">Flavoprotein</keyword>
<reference evidence="11 12" key="1">
    <citation type="submission" date="2019-03" db="EMBL/GenBank/DDBJ databases">
        <title>Genomic Encyclopedia of Archaeal and Bacterial Type Strains, Phase II (KMG-II): from individual species to whole genera.</title>
        <authorList>
            <person name="Goeker M."/>
        </authorList>
    </citation>
    <scope>NUCLEOTIDE SEQUENCE [LARGE SCALE GENOMIC DNA]</scope>
    <source>
        <strain evidence="11 12">DSM 15388</strain>
    </source>
</reference>
<evidence type="ECO:0000256" key="3">
    <source>
        <dbReference type="ARBA" id="ARBA00005349"/>
    </source>
</evidence>
<dbReference type="OrthoDB" id="9769565at2"/>
<dbReference type="AlphaFoldDB" id="A0A4R3ICP0"/>
<dbReference type="EMBL" id="SLZR01000002">
    <property type="protein sequence ID" value="TCS43177.1"/>
    <property type="molecule type" value="Genomic_DNA"/>
</dbReference>
<dbReference type="InterPro" id="IPR002938">
    <property type="entry name" value="FAD-bd"/>
</dbReference>
<dbReference type="GO" id="GO:0071949">
    <property type="term" value="F:FAD binding"/>
    <property type="evidence" value="ECO:0007669"/>
    <property type="project" value="InterPro"/>
</dbReference>
<protein>
    <submittedName>
        <fullName evidence="11">2-octaprenylphenol hydroxylase</fullName>
    </submittedName>
</protein>
<evidence type="ECO:0000259" key="10">
    <source>
        <dbReference type="Pfam" id="PF01494"/>
    </source>
</evidence>
<proteinExistence type="inferred from homology"/>
<comment type="cofactor">
    <cofactor evidence="1">
        <name>FAD</name>
        <dbReference type="ChEBI" id="CHEBI:57692"/>
    </cofactor>
</comment>
<evidence type="ECO:0000256" key="2">
    <source>
        <dbReference type="ARBA" id="ARBA00004749"/>
    </source>
</evidence>
<evidence type="ECO:0000313" key="12">
    <source>
        <dbReference type="Proteomes" id="UP000295793"/>
    </source>
</evidence>
<evidence type="ECO:0000256" key="9">
    <source>
        <dbReference type="SAM" id="Phobius"/>
    </source>
</evidence>
<keyword evidence="7" id="KW-0503">Monooxygenase</keyword>
<dbReference type="NCBIfam" id="TIGR01988">
    <property type="entry name" value="Ubi-OHases"/>
    <property type="match status" value="1"/>
</dbReference>
<dbReference type="InterPro" id="IPR051205">
    <property type="entry name" value="UbiH/COQ6_monooxygenase"/>
</dbReference>
<dbReference type="PANTHER" id="PTHR43876:SF7">
    <property type="entry name" value="UBIQUINONE BIOSYNTHESIS MONOOXYGENASE COQ6, MITOCHONDRIAL"/>
    <property type="match status" value="1"/>
</dbReference>
<accession>A0A4R3ICP0</accession>